<feature type="non-terminal residue" evidence="2">
    <location>
        <position position="115"/>
    </location>
</feature>
<dbReference type="EMBL" id="BART01021384">
    <property type="protein sequence ID" value="GAG99635.1"/>
    <property type="molecule type" value="Genomic_DNA"/>
</dbReference>
<gene>
    <name evidence="2" type="ORF">S01H4_39476</name>
</gene>
<organism evidence="2">
    <name type="scientific">marine sediment metagenome</name>
    <dbReference type="NCBI Taxonomy" id="412755"/>
    <lineage>
        <taxon>unclassified sequences</taxon>
        <taxon>metagenomes</taxon>
        <taxon>ecological metagenomes</taxon>
    </lineage>
</organism>
<protein>
    <recommendedName>
        <fullName evidence="1">ABC transporter domain-containing protein</fullName>
    </recommendedName>
</protein>
<dbReference type="Gene3D" id="3.40.50.300">
    <property type="entry name" value="P-loop containing nucleotide triphosphate hydrolases"/>
    <property type="match status" value="1"/>
</dbReference>
<sequence length="115" mass="12415">MRPSEIPVVGPSPMKSSVAAMSIAPPNWRINTMTRYDIIFGAISVKIIFRGFIPLILAKSTKSLERNEKISKIYKTGTFGGKKLLAVNNVSFDIKDGEVISLIGESGSGKSTIGK</sequence>
<dbReference type="AlphaFoldDB" id="X1BX89"/>
<dbReference type="Pfam" id="PF00005">
    <property type="entry name" value="ABC_tran"/>
    <property type="match status" value="1"/>
</dbReference>
<dbReference type="PANTHER" id="PTHR43230:SF3">
    <property type="entry name" value="ABC-TYPE DIPEPTIDE_OLIGOPEPTIDE TRANSPORT SYSTEM, ATPASE COMPONENT"/>
    <property type="match status" value="1"/>
</dbReference>
<evidence type="ECO:0000259" key="1">
    <source>
        <dbReference type="Pfam" id="PF00005"/>
    </source>
</evidence>
<accession>X1BX89</accession>
<dbReference type="InterPro" id="IPR027417">
    <property type="entry name" value="P-loop_NTPase"/>
</dbReference>
<dbReference type="SUPFAM" id="SSF52540">
    <property type="entry name" value="P-loop containing nucleoside triphosphate hydrolases"/>
    <property type="match status" value="1"/>
</dbReference>
<dbReference type="GO" id="GO:0016887">
    <property type="term" value="F:ATP hydrolysis activity"/>
    <property type="evidence" value="ECO:0007669"/>
    <property type="project" value="InterPro"/>
</dbReference>
<evidence type="ECO:0000313" key="2">
    <source>
        <dbReference type="EMBL" id="GAG99635.1"/>
    </source>
</evidence>
<reference evidence="2" key="1">
    <citation type="journal article" date="2014" name="Front. Microbiol.">
        <title>High frequency of phylogenetically diverse reductive dehalogenase-homologous genes in deep subseafloor sedimentary metagenomes.</title>
        <authorList>
            <person name="Kawai M."/>
            <person name="Futagami T."/>
            <person name="Toyoda A."/>
            <person name="Takaki Y."/>
            <person name="Nishi S."/>
            <person name="Hori S."/>
            <person name="Arai W."/>
            <person name="Tsubouchi T."/>
            <person name="Morono Y."/>
            <person name="Uchiyama I."/>
            <person name="Ito T."/>
            <person name="Fujiyama A."/>
            <person name="Inagaki F."/>
            <person name="Takami H."/>
        </authorList>
    </citation>
    <scope>NUCLEOTIDE SEQUENCE</scope>
    <source>
        <strain evidence="2">Expedition CK06-06</strain>
    </source>
</reference>
<comment type="caution">
    <text evidence="2">The sequence shown here is derived from an EMBL/GenBank/DDBJ whole genome shotgun (WGS) entry which is preliminary data.</text>
</comment>
<dbReference type="GO" id="GO:0005524">
    <property type="term" value="F:ATP binding"/>
    <property type="evidence" value="ECO:0007669"/>
    <property type="project" value="InterPro"/>
</dbReference>
<feature type="domain" description="ABC transporter" evidence="1">
    <location>
        <begin position="87"/>
        <end position="113"/>
    </location>
</feature>
<dbReference type="PANTHER" id="PTHR43230">
    <property type="entry name" value="ABC-TYPE DIPEPTIDE/OLIGOPEPTIDE TRANSPORT SYSTEM, ATPASE COMPONENT"/>
    <property type="match status" value="1"/>
</dbReference>
<dbReference type="InterPro" id="IPR003439">
    <property type="entry name" value="ABC_transporter-like_ATP-bd"/>
</dbReference>
<proteinExistence type="predicted"/>
<name>X1BX89_9ZZZZ</name>